<dbReference type="Pfam" id="PF01989">
    <property type="entry name" value="AcnX_swivel_put"/>
    <property type="match status" value="1"/>
</dbReference>
<dbReference type="PANTHER" id="PTHR36577">
    <property type="entry name" value="DUF521 DOMAIN PROTEIN (AFU_ORTHOLOGUE AFUA_6G00490)"/>
    <property type="match status" value="1"/>
</dbReference>
<name>A0ABW5DVU7_9PROT</name>
<dbReference type="SUPFAM" id="SSF52016">
    <property type="entry name" value="LeuD/IlvD-like"/>
    <property type="match status" value="1"/>
</dbReference>
<gene>
    <name evidence="3" type="ORF">ACFSM5_20285</name>
</gene>
<keyword evidence="4" id="KW-1185">Reference proteome</keyword>
<comment type="caution">
    <text evidence="3">The sequence shown here is derived from an EMBL/GenBank/DDBJ whole genome shotgun (WGS) entry which is preliminary data.</text>
</comment>
<dbReference type="InterPro" id="IPR002840">
    <property type="entry name" value="PMDh-S-like_dom"/>
</dbReference>
<keyword evidence="1" id="KW-0456">Lyase</keyword>
<dbReference type="EMBL" id="JBHUIP010000016">
    <property type="protein sequence ID" value="MFD2265253.1"/>
    <property type="molecule type" value="Genomic_DNA"/>
</dbReference>
<reference evidence="4" key="1">
    <citation type="journal article" date="2019" name="Int. J. Syst. Evol. Microbiol.">
        <title>The Global Catalogue of Microorganisms (GCM) 10K type strain sequencing project: providing services to taxonomists for standard genome sequencing and annotation.</title>
        <authorList>
            <consortium name="The Broad Institute Genomics Platform"/>
            <consortium name="The Broad Institute Genome Sequencing Center for Infectious Disease"/>
            <person name="Wu L."/>
            <person name="Ma J."/>
        </authorList>
    </citation>
    <scope>NUCLEOTIDE SEQUENCE [LARGE SCALE GENOMIC DNA]</scope>
    <source>
        <strain evidence="4">CGMCC 1.19062</strain>
    </source>
</reference>
<organism evidence="3 4">
    <name type="scientific">Lacibacterium aquatile</name>
    <dbReference type="NCBI Taxonomy" id="1168082"/>
    <lineage>
        <taxon>Bacteria</taxon>
        <taxon>Pseudomonadati</taxon>
        <taxon>Pseudomonadota</taxon>
        <taxon>Alphaproteobacteria</taxon>
        <taxon>Rhodospirillales</taxon>
        <taxon>Rhodospirillaceae</taxon>
    </lineage>
</organism>
<evidence type="ECO:0000313" key="4">
    <source>
        <dbReference type="Proteomes" id="UP001597295"/>
    </source>
</evidence>
<evidence type="ECO:0000259" key="2">
    <source>
        <dbReference type="Pfam" id="PF01989"/>
    </source>
</evidence>
<sequence length="133" mass="13667">MRVLYPGVAEGELLRLEAPLSFWGGVDPASGTIIAAQHPQRGVSIAGKILALPEAIGSSSSSSVMLELIRARKAPAAVIMGAVDAILIVGCLVGRELGYACPPAVEMTAEEIAGLAEGRYALETQGLRLTLGA</sequence>
<dbReference type="PANTHER" id="PTHR36577:SF3">
    <property type="entry name" value="DUF521 DOMAIN PROTEIN (AFU_ORTHOLOGUE AFUA_6G00490)"/>
    <property type="match status" value="1"/>
</dbReference>
<proteinExistence type="predicted"/>
<dbReference type="Gene3D" id="3.50.30.10">
    <property type="entry name" value="Phosphohistidine domain"/>
    <property type="match status" value="1"/>
</dbReference>
<accession>A0ABW5DVU7</accession>
<evidence type="ECO:0000256" key="1">
    <source>
        <dbReference type="ARBA" id="ARBA00023239"/>
    </source>
</evidence>
<dbReference type="RefSeq" id="WP_379878425.1">
    <property type="nucleotide sequence ID" value="NZ_JBHUIP010000016.1"/>
</dbReference>
<evidence type="ECO:0000313" key="3">
    <source>
        <dbReference type="EMBL" id="MFD2265253.1"/>
    </source>
</evidence>
<protein>
    <submittedName>
        <fullName evidence="3">Aconitase X swivel domain-containing protein</fullName>
    </submittedName>
</protein>
<dbReference type="Proteomes" id="UP001597295">
    <property type="component" value="Unassembled WGS sequence"/>
</dbReference>
<feature type="domain" description="Phosphomevalonate dehydratase small subunit-like" evidence="2">
    <location>
        <begin position="20"/>
        <end position="94"/>
    </location>
</feature>